<gene>
    <name evidence="6" type="ORF">ACMD2_05204</name>
</gene>
<dbReference type="InterPro" id="IPR009288">
    <property type="entry name" value="AIG2-like_dom"/>
</dbReference>
<comment type="similarity">
    <text evidence="2">Belongs to the gamma-glutamylcyclotransferase family.</text>
</comment>
<dbReference type="PANTHER" id="PTHR31544:SF2">
    <property type="entry name" value="AIG2-LIKE PROTEIN D"/>
    <property type="match status" value="1"/>
</dbReference>
<dbReference type="Pfam" id="PF06094">
    <property type="entry name" value="GGACT"/>
    <property type="match status" value="1"/>
</dbReference>
<evidence type="ECO:0000256" key="2">
    <source>
        <dbReference type="ARBA" id="ARBA00008861"/>
    </source>
</evidence>
<evidence type="ECO:0000313" key="6">
    <source>
        <dbReference type="EMBL" id="OAY67596.1"/>
    </source>
</evidence>
<dbReference type="InterPro" id="IPR013024">
    <property type="entry name" value="GGCT-like"/>
</dbReference>
<dbReference type="InterPro" id="IPR045038">
    <property type="entry name" value="AIG2-like"/>
</dbReference>
<reference evidence="6 7" key="1">
    <citation type="journal article" date="2016" name="DNA Res.">
        <title>The draft genome of MD-2 pineapple using hybrid error correction of long reads.</title>
        <authorList>
            <person name="Redwan R.M."/>
            <person name="Saidin A."/>
            <person name="Kumar S.V."/>
        </authorList>
    </citation>
    <scope>NUCLEOTIDE SEQUENCE [LARGE SCALE GENOMIC DNA]</scope>
    <source>
        <strain evidence="7">cv. MD2</strain>
        <tissue evidence="6">Leaf</tissue>
    </source>
</reference>
<dbReference type="Gene3D" id="3.10.490.10">
    <property type="entry name" value="Gamma-glutamyl cyclotransferase-like"/>
    <property type="match status" value="1"/>
</dbReference>
<sequence length="257" mass="27965">MASSSSIASSSSPPLSLHNVFVYGSLLADEVVHVLLNRLPPSSPASLNGYHRFSIKGRVYPAILPVESKKVTGKVLMGITDPELVVLDTFEDVEYLRRTVEISLIDSSETLLADTYVWGNQDDPDLYGDWDFEEWKRLHMKDFLAMTKGFMEELEQPESKTRVATCCWLKDGIEKPGCEGPSVTEEEALPAATTWTAAVTAVSAKAGAEFGCQIAAAVADLLGWELYFAAAEDEDEDEAEAEAEAEAIGSEPVIVVV</sequence>
<evidence type="ECO:0000256" key="4">
    <source>
        <dbReference type="ARBA" id="ARBA00030602"/>
    </source>
</evidence>
<accession>A0A199USH1</accession>
<evidence type="ECO:0000256" key="1">
    <source>
        <dbReference type="ARBA" id="ARBA00002782"/>
    </source>
</evidence>
<keyword evidence="3" id="KW-0808">Transferase</keyword>
<organism evidence="6 7">
    <name type="scientific">Ananas comosus</name>
    <name type="common">Pineapple</name>
    <name type="synonym">Ananas ananas</name>
    <dbReference type="NCBI Taxonomy" id="4615"/>
    <lineage>
        <taxon>Eukaryota</taxon>
        <taxon>Viridiplantae</taxon>
        <taxon>Streptophyta</taxon>
        <taxon>Embryophyta</taxon>
        <taxon>Tracheophyta</taxon>
        <taxon>Spermatophyta</taxon>
        <taxon>Magnoliopsida</taxon>
        <taxon>Liliopsida</taxon>
        <taxon>Poales</taxon>
        <taxon>Bromeliaceae</taxon>
        <taxon>Bromelioideae</taxon>
        <taxon>Ananas</taxon>
    </lineage>
</organism>
<dbReference type="AlphaFoldDB" id="A0A199USH1"/>
<dbReference type="InterPro" id="IPR036568">
    <property type="entry name" value="GGCT-like_sf"/>
</dbReference>
<comment type="function">
    <text evidence="1">Putative gamma-glutamylcyclotransferase.</text>
</comment>
<dbReference type="Proteomes" id="UP000092600">
    <property type="component" value="Unassembled WGS sequence"/>
</dbReference>
<feature type="domain" description="Gamma-glutamylcyclotransferase AIG2-like" evidence="5">
    <location>
        <begin position="20"/>
        <end position="131"/>
    </location>
</feature>
<evidence type="ECO:0000259" key="5">
    <source>
        <dbReference type="Pfam" id="PF06094"/>
    </source>
</evidence>
<dbReference type="PANTHER" id="PTHR31544">
    <property type="entry name" value="AIG2-LIKE PROTEIN D"/>
    <property type="match status" value="1"/>
</dbReference>
<evidence type="ECO:0000313" key="7">
    <source>
        <dbReference type="Proteomes" id="UP000092600"/>
    </source>
</evidence>
<dbReference type="SUPFAM" id="SSF110857">
    <property type="entry name" value="Gamma-glutamyl cyclotransferase-like"/>
    <property type="match status" value="1"/>
</dbReference>
<protein>
    <recommendedName>
        <fullName evidence="4">Putative gamma-glutamylcyclotransferase</fullName>
    </recommendedName>
</protein>
<dbReference type="CDD" id="cd06661">
    <property type="entry name" value="GGCT_like"/>
    <property type="match status" value="1"/>
</dbReference>
<comment type="caution">
    <text evidence="6">The sequence shown here is derived from an EMBL/GenBank/DDBJ whole genome shotgun (WGS) entry which is preliminary data.</text>
</comment>
<dbReference type="Gene3D" id="6.10.250.210">
    <property type="match status" value="1"/>
</dbReference>
<name>A0A199USH1_ANACO</name>
<proteinExistence type="inferred from homology"/>
<dbReference type="GO" id="GO:0016740">
    <property type="term" value="F:transferase activity"/>
    <property type="evidence" value="ECO:0007669"/>
    <property type="project" value="UniProtKB-KW"/>
</dbReference>
<evidence type="ECO:0000256" key="3">
    <source>
        <dbReference type="ARBA" id="ARBA00022679"/>
    </source>
</evidence>
<dbReference type="EMBL" id="LSRQ01005443">
    <property type="protein sequence ID" value="OAY67596.1"/>
    <property type="molecule type" value="Genomic_DNA"/>
</dbReference>